<dbReference type="GO" id="GO:0035091">
    <property type="term" value="F:phosphatidylinositol binding"/>
    <property type="evidence" value="ECO:0007669"/>
    <property type="project" value="TreeGrafter"/>
</dbReference>
<evidence type="ECO:0000256" key="4">
    <source>
        <dbReference type="SAM" id="MobiDB-lite"/>
    </source>
</evidence>
<evidence type="ECO:0000313" key="6">
    <source>
        <dbReference type="EMBL" id="KAJ1915625.1"/>
    </source>
</evidence>
<dbReference type="OrthoDB" id="443981at2759"/>
<keyword evidence="7" id="KW-1185">Reference proteome</keyword>
<keyword evidence="2 3" id="KW-0728">SH3 domain</keyword>
<dbReference type="Pfam" id="PF04366">
    <property type="entry name" value="Ysc84"/>
    <property type="match status" value="1"/>
</dbReference>
<gene>
    <name evidence="6" type="ORF">IWQ60_008377</name>
</gene>
<dbReference type="AlphaFoldDB" id="A0A9W7ZSX4"/>
<protein>
    <recommendedName>
        <fullName evidence="5">SH3 domain-containing protein</fullName>
    </recommendedName>
</protein>
<dbReference type="PRINTS" id="PR00452">
    <property type="entry name" value="SH3DOMAIN"/>
</dbReference>
<dbReference type="InterPro" id="IPR033643">
    <property type="entry name" value="SYLF_SH3YL1-like"/>
</dbReference>
<dbReference type="SUPFAM" id="SSF50044">
    <property type="entry name" value="SH3-domain"/>
    <property type="match status" value="1"/>
</dbReference>
<dbReference type="SMART" id="SM00326">
    <property type="entry name" value="SH3"/>
    <property type="match status" value="1"/>
</dbReference>
<evidence type="ECO:0000259" key="5">
    <source>
        <dbReference type="PROSITE" id="PS50002"/>
    </source>
</evidence>
<dbReference type="PANTHER" id="PTHR15629:SF2">
    <property type="entry name" value="SH3 DOMAIN-CONTAINING YSC84-LIKE PROTEIN 1"/>
    <property type="match status" value="1"/>
</dbReference>
<organism evidence="6 7">
    <name type="scientific">Tieghemiomyces parasiticus</name>
    <dbReference type="NCBI Taxonomy" id="78921"/>
    <lineage>
        <taxon>Eukaryota</taxon>
        <taxon>Fungi</taxon>
        <taxon>Fungi incertae sedis</taxon>
        <taxon>Zoopagomycota</taxon>
        <taxon>Kickxellomycotina</taxon>
        <taxon>Dimargaritomycetes</taxon>
        <taxon>Dimargaritales</taxon>
        <taxon>Dimargaritaceae</taxon>
        <taxon>Tieghemiomyces</taxon>
    </lineage>
</organism>
<dbReference type="InterPro" id="IPR007461">
    <property type="entry name" value="Ysc84_actin-binding"/>
</dbReference>
<evidence type="ECO:0000256" key="2">
    <source>
        <dbReference type="ARBA" id="ARBA00022443"/>
    </source>
</evidence>
<dbReference type="CDD" id="cd11525">
    <property type="entry name" value="SYLF_SH3YL1_like"/>
    <property type="match status" value="1"/>
</dbReference>
<feature type="compositionally biased region" description="Polar residues" evidence="4">
    <location>
        <begin position="224"/>
        <end position="239"/>
    </location>
</feature>
<dbReference type="Proteomes" id="UP001150569">
    <property type="component" value="Unassembled WGS sequence"/>
</dbReference>
<sequence length="357" mass="37404">MVNLPIPADLPSESRKAARILQAFIDPNAASGIDQVIPPSILANCKGLAILTVIKAGFVWSGRAGSGLVVARLADGTWSAPSCIGTASVGFGGQIGAEMTDFVIVLNSTAAVKAFSLGGNVTLGGNLSVAAGPLGRNAEGNVALGHVAPIYSYSKTRGLFAGISIEGTVILERKDANAKFYGRKVSAKELLSGTIPPPREADALYRALNLRVTRTAAAATGRTEYNTTPSSGHQSSPSAFNDDYVSHTPAADAEAPHLRPSGAPEHPPLHMPHSDDYRSPGRSNSVSRGPPPPVPSRSKGTYAVAMFDFDGEQAGDLSFRKGDLVRVTKQTDNQNDWWDGECNGHNGSFPANYVKLN</sequence>
<dbReference type="InterPro" id="IPR001452">
    <property type="entry name" value="SH3_domain"/>
</dbReference>
<evidence type="ECO:0000313" key="7">
    <source>
        <dbReference type="Proteomes" id="UP001150569"/>
    </source>
</evidence>
<dbReference type="InterPro" id="IPR051702">
    <property type="entry name" value="SH3_domain_YSC84-like"/>
</dbReference>
<comment type="similarity">
    <text evidence="1">Belongs to the SH3YL1 family.</text>
</comment>
<dbReference type="Gene3D" id="2.30.30.40">
    <property type="entry name" value="SH3 Domains"/>
    <property type="match status" value="1"/>
</dbReference>
<feature type="domain" description="SH3" evidence="5">
    <location>
        <begin position="298"/>
        <end position="357"/>
    </location>
</feature>
<dbReference type="FunFam" id="2.30.30.40:FF:000100">
    <property type="entry name" value="SH3 domain-containing YSC84-like protein 1"/>
    <property type="match status" value="1"/>
</dbReference>
<comment type="caution">
    <text evidence="6">The sequence shown here is derived from an EMBL/GenBank/DDBJ whole genome shotgun (WGS) entry which is preliminary data.</text>
</comment>
<dbReference type="PANTHER" id="PTHR15629">
    <property type="entry name" value="SH3YL1 PROTEIN"/>
    <property type="match status" value="1"/>
</dbReference>
<dbReference type="GO" id="GO:0051666">
    <property type="term" value="P:actin cortical patch localization"/>
    <property type="evidence" value="ECO:0007669"/>
    <property type="project" value="UniProtKB-ARBA"/>
</dbReference>
<dbReference type="InterPro" id="IPR036028">
    <property type="entry name" value="SH3-like_dom_sf"/>
</dbReference>
<name>A0A9W7ZSX4_9FUNG</name>
<dbReference type="Pfam" id="PF07653">
    <property type="entry name" value="SH3_2"/>
    <property type="match status" value="1"/>
</dbReference>
<dbReference type="EMBL" id="JANBPT010000621">
    <property type="protein sequence ID" value="KAJ1915625.1"/>
    <property type="molecule type" value="Genomic_DNA"/>
</dbReference>
<reference evidence="6" key="1">
    <citation type="submission" date="2022-07" db="EMBL/GenBank/DDBJ databases">
        <title>Phylogenomic reconstructions and comparative analyses of Kickxellomycotina fungi.</title>
        <authorList>
            <person name="Reynolds N.K."/>
            <person name="Stajich J.E."/>
            <person name="Barry K."/>
            <person name="Grigoriev I.V."/>
            <person name="Crous P."/>
            <person name="Smith M.E."/>
        </authorList>
    </citation>
    <scope>NUCLEOTIDE SEQUENCE</scope>
    <source>
        <strain evidence="6">RSA 861</strain>
    </source>
</reference>
<evidence type="ECO:0000256" key="3">
    <source>
        <dbReference type="PROSITE-ProRule" id="PRU00192"/>
    </source>
</evidence>
<feature type="region of interest" description="Disordered" evidence="4">
    <location>
        <begin position="219"/>
        <end position="299"/>
    </location>
</feature>
<evidence type="ECO:0000256" key="1">
    <source>
        <dbReference type="ARBA" id="ARBA00007761"/>
    </source>
</evidence>
<accession>A0A9W7ZSX4</accession>
<dbReference type="PROSITE" id="PS50002">
    <property type="entry name" value="SH3"/>
    <property type="match status" value="1"/>
</dbReference>
<proteinExistence type="inferred from homology"/>